<sequence length="53" mass="5881">MQSGEMVSGQFLAPIENDKDVMNIGSRSPRNRLLDLQLQWLLLPVTRCIPGAA</sequence>
<dbReference type="AlphaFoldDB" id="A0A382PLE5"/>
<gene>
    <name evidence="1" type="ORF">METZ01_LOCUS327073</name>
</gene>
<dbReference type="EMBL" id="UINC01108254">
    <property type="protein sequence ID" value="SVC74219.1"/>
    <property type="molecule type" value="Genomic_DNA"/>
</dbReference>
<proteinExistence type="predicted"/>
<protein>
    <submittedName>
        <fullName evidence="1">Uncharacterized protein</fullName>
    </submittedName>
</protein>
<organism evidence="1">
    <name type="scientific">marine metagenome</name>
    <dbReference type="NCBI Taxonomy" id="408172"/>
    <lineage>
        <taxon>unclassified sequences</taxon>
        <taxon>metagenomes</taxon>
        <taxon>ecological metagenomes</taxon>
    </lineage>
</organism>
<reference evidence="1" key="1">
    <citation type="submission" date="2018-05" db="EMBL/GenBank/DDBJ databases">
        <authorList>
            <person name="Lanie J.A."/>
            <person name="Ng W.-L."/>
            <person name="Kazmierczak K.M."/>
            <person name="Andrzejewski T.M."/>
            <person name="Davidsen T.M."/>
            <person name="Wayne K.J."/>
            <person name="Tettelin H."/>
            <person name="Glass J.I."/>
            <person name="Rusch D."/>
            <person name="Podicherti R."/>
            <person name="Tsui H.-C.T."/>
            <person name="Winkler M.E."/>
        </authorList>
    </citation>
    <scope>NUCLEOTIDE SEQUENCE</scope>
</reference>
<evidence type="ECO:0000313" key="1">
    <source>
        <dbReference type="EMBL" id="SVC74219.1"/>
    </source>
</evidence>
<name>A0A382PLE5_9ZZZZ</name>
<accession>A0A382PLE5</accession>